<dbReference type="PROSITE" id="PS50011">
    <property type="entry name" value="PROTEIN_KINASE_DOM"/>
    <property type="match status" value="1"/>
</dbReference>
<evidence type="ECO:0000313" key="16">
    <source>
        <dbReference type="EMBL" id="KAJ8498918.1"/>
    </source>
</evidence>
<dbReference type="AlphaFoldDB" id="A0AAV8RG02"/>
<dbReference type="InterPro" id="IPR008271">
    <property type="entry name" value="Ser/Thr_kinase_AS"/>
</dbReference>
<feature type="compositionally biased region" description="Polar residues" evidence="14">
    <location>
        <begin position="1"/>
        <end position="23"/>
    </location>
</feature>
<dbReference type="GO" id="GO:0005524">
    <property type="term" value="F:ATP binding"/>
    <property type="evidence" value="ECO:0007669"/>
    <property type="project" value="UniProtKB-UniRule"/>
</dbReference>
<feature type="binding site" evidence="12">
    <location>
        <position position="127"/>
    </location>
    <ligand>
        <name>ATP</name>
        <dbReference type="ChEBI" id="CHEBI:30616"/>
    </ligand>
</feature>
<keyword evidence="7 12" id="KW-0547">Nucleotide-binding</keyword>
<dbReference type="GO" id="GO:0004674">
    <property type="term" value="F:protein serine/threonine kinase activity"/>
    <property type="evidence" value="ECO:0007669"/>
    <property type="project" value="UniProtKB-KW"/>
</dbReference>
<evidence type="ECO:0000256" key="11">
    <source>
        <dbReference type="ARBA" id="ARBA00054261"/>
    </source>
</evidence>
<keyword evidence="8" id="KW-0418">Kinase</keyword>
<dbReference type="PROSITE" id="PS00108">
    <property type="entry name" value="PROTEIN_KINASE_ST"/>
    <property type="match status" value="1"/>
</dbReference>
<dbReference type="FunFam" id="3.30.200.20:FF:000228">
    <property type="entry name" value="Serine/threonine-protein kinase BIK1"/>
    <property type="match status" value="1"/>
</dbReference>
<comment type="subcellular location">
    <subcellularLocation>
        <location evidence="1">Cell membrane</location>
    </subcellularLocation>
</comment>
<evidence type="ECO:0000256" key="7">
    <source>
        <dbReference type="ARBA" id="ARBA00022741"/>
    </source>
</evidence>
<dbReference type="EMBL" id="JAQQAF010000003">
    <property type="protein sequence ID" value="KAJ8498918.1"/>
    <property type="molecule type" value="Genomic_DNA"/>
</dbReference>
<dbReference type="CDD" id="cd14066">
    <property type="entry name" value="STKc_IRAK"/>
    <property type="match status" value="1"/>
</dbReference>
<dbReference type="Gene3D" id="3.30.200.20">
    <property type="entry name" value="Phosphorylase Kinase, domain 1"/>
    <property type="match status" value="1"/>
</dbReference>
<evidence type="ECO:0000259" key="15">
    <source>
        <dbReference type="PROSITE" id="PS50011"/>
    </source>
</evidence>
<evidence type="ECO:0000256" key="10">
    <source>
        <dbReference type="ARBA" id="ARBA00023136"/>
    </source>
</evidence>
<dbReference type="PROSITE" id="PS00107">
    <property type="entry name" value="PROTEIN_KINASE_ATP"/>
    <property type="match status" value="1"/>
</dbReference>
<comment type="caution">
    <text evidence="16">The sequence shown here is derived from an EMBL/GenBank/DDBJ whole genome shotgun (WGS) entry which is preliminary data.</text>
</comment>
<evidence type="ECO:0000256" key="4">
    <source>
        <dbReference type="ARBA" id="ARBA00022475"/>
    </source>
</evidence>
<dbReference type="InterPro" id="IPR017441">
    <property type="entry name" value="Protein_kinase_ATP_BS"/>
</dbReference>
<comment type="function">
    <text evidence="11">May be involved in plant defense signaling.</text>
</comment>
<feature type="region of interest" description="Disordered" evidence="14">
    <location>
        <begin position="378"/>
        <end position="430"/>
    </location>
</feature>
<feature type="compositionally biased region" description="Low complexity" evidence="14">
    <location>
        <begin position="24"/>
        <end position="55"/>
    </location>
</feature>
<keyword evidence="5 13" id="KW-0723">Serine/threonine-protein kinase</keyword>
<keyword evidence="9 12" id="KW-0067">ATP-binding</keyword>
<dbReference type="SUPFAM" id="SSF56112">
    <property type="entry name" value="Protein kinase-like (PK-like)"/>
    <property type="match status" value="1"/>
</dbReference>
<evidence type="ECO:0000256" key="5">
    <source>
        <dbReference type="ARBA" id="ARBA00022527"/>
    </source>
</evidence>
<keyword evidence="4" id="KW-1003">Cell membrane</keyword>
<dbReference type="InterPro" id="IPR000719">
    <property type="entry name" value="Prot_kinase_dom"/>
</dbReference>
<protein>
    <recommendedName>
        <fullName evidence="3">non-specific serine/threonine protein kinase</fullName>
        <ecNumber evidence="3">2.7.11.1</ecNumber>
    </recommendedName>
</protein>
<evidence type="ECO:0000256" key="6">
    <source>
        <dbReference type="ARBA" id="ARBA00022679"/>
    </source>
</evidence>
<dbReference type="Proteomes" id="UP001222027">
    <property type="component" value="Unassembled WGS sequence"/>
</dbReference>
<keyword evidence="6" id="KW-0808">Transferase</keyword>
<evidence type="ECO:0000256" key="1">
    <source>
        <dbReference type="ARBA" id="ARBA00004236"/>
    </source>
</evidence>
<evidence type="ECO:0000256" key="9">
    <source>
        <dbReference type="ARBA" id="ARBA00022840"/>
    </source>
</evidence>
<keyword evidence="17" id="KW-1185">Reference proteome</keyword>
<gene>
    <name evidence="16" type="ORF">OPV22_009470</name>
</gene>
<accession>A0AAV8RG02</accession>
<evidence type="ECO:0000313" key="17">
    <source>
        <dbReference type="Proteomes" id="UP001222027"/>
    </source>
</evidence>
<name>A0AAV8RG02_ENSVE</name>
<sequence>MGNCIGSSSTRSPNPADTSPSSPGRSASKTSSSMTTTGKLSSLSSSTFGQSTGSGVSVDDVFPEGRILEVPNLRIFTFAELRSATRGFKPEAVLGEGGFGRVYKGWVEEKTLNPAKSGLGMVVAVKKLNHESMQGLEEWQSEVNFLGRLSHPNLVKLMGYCWEDKELLLVYEYMSKGSLENHLFRRGAAFEPLSWSIRLKMAIGAARGLAFLHSSDKQVIYRDFKASNILLDANYNAKLSDFGLAKHGPTGGDSHVTTRVMGTYGYAAPEYVATGHLYVKSDVYGFGVVLLEMLSGQRALDTNRPSGQHNLVDWARPMLADRRKLARLMDPRLEGQYSSKGAFQAAQLTLSCLAGDPKSRPSMKVVVETLERIEAIKGRSREARDASLQPVVPRSRGHTPVQGRSPPHPRHENAGPGVAAAATHQPHRPS</sequence>
<dbReference type="EC" id="2.7.11.1" evidence="3"/>
<evidence type="ECO:0000256" key="12">
    <source>
        <dbReference type="PROSITE-ProRule" id="PRU10141"/>
    </source>
</evidence>
<proteinExistence type="inferred from homology"/>
<dbReference type="GO" id="GO:0005886">
    <property type="term" value="C:plasma membrane"/>
    <property type="evidence" value="ECO:0007669"/>
    <property type="project" value="UniProtKB-SubCell"/>
</dbReference>
<evidence type="ECO:0000256" key="2">
    <source>
        <dbReference type="ARBA" id="ARBA00008684"/>
    </source>
</evidence>
<organism evidence="16 17">
    <name type="scientific">Ensete ventricosum</name>
    <name type="common">Abyssinian banana</name>
    <name type="synonym">Musa ensete</name>
    <dbReference type="NCBI Taxonomy" id="4639"/>
    <lineage>
        <taxon>Eukaryota</taxon>
        <taxon>Viridiplantae</taxon>
        <taxon>Streptophyta</taxon>
        <taxon>Embryophyta</taxon>
        <taxon>Tracheophyta</taxon>
        <taxon>Spermatophyta</taxon>
        <taxon>Magnoliopsida</taxon>
        <taxon>Liliopsida</taxon>
        <taxon>Zingiberales</taxon>
        <taxon>Musaceae</taxon>
        <taxon>Ensete</taxon>
    </lineage>
</organism>
<dbReference type="InterPro" id="IPR011009">
    <property type="entry name" value="Kinase-like_dom_sf"/>
</dbReference>
<dbReference type="InterPro" id="IPR050823">
    <property type="entry name" value="Plant_Ser_Thr_Prot_Kinase"/>
</dbReference>
<evidence type="ECO:0000256" key="13">
    <source>
        <dbReference type="RuleBase" id="RU000304"/>
    </source>
</evidence>
<comment type="similarity">
    <text evidence="2">Belongs to the protein kinase superfamily. Ser/Thr protein kinase family.</text>
</comment>
<dbReference type="Pfam" id="PF07714">
    <property type="entry name" value="PK_Tyr_Ser-Thr"/>
    <property type="match status" value="1"/>
</dbReference>
<keyword evidence="10" id="KW-0472">Membrane</keyword>
<evidence type="ECO:0000256" key="14">
    <source>
        <dbReference type="SAM" id="MobiDB-lite"/>
    </source>
</evidence>
<evidence type="ECO:0000256" key="3">
    <source>
        <dbReference type="ARBA" id="ARBA00012513"/>
    </source>
</evidence>
<dbReference type="FunFam" id="1.10.510.10:FF:000032">
    <property type="entry name" value="Serine/threonine-protein kinase PBS1"/>
    <property type="match status" value="1"/>
</dbReference>
<dbReference type="Gene3D" id="1.10.510.10">
    <property type="entry name" value="Transferase(Phosphotransferase) domain 1"/>
    <property type="match status" value="1"/>
</dbReference>
<feature type="region of interest" description="Disordered" evidence="14">
    <location>
        <begin position="1"/>
        <end position="55"/>
    </location>
</feature>
<dbReference type="PANTHER" id="PTHR45621">
    <property type="entry name" value="OS01G0588500 PROTEIN-RELATED"/>
    <property type="match status" value="1"/>
</dbReference>
<dbReference type="InterPro" id="IPR001245">
    <property type="entry name" value="Ser-Thr/Tyr_kinase_cat_dom"/>
</dbReference>
<feature type="domain" description="Protein kinase" evidence="15">
    <location>
        <begin position="88"/>
        <end position="373"/>
    </location>
</feature>
<evidence type="ECO:0000256" key="8">
    <source>
        <dbReference type="ARBA" id="ARBA00022777"/>
    </source>
</evidence>
<reference evidence="16 17" key="1">
    <citation type="submission" date="2022-12" db="EMBL/GenBank/DDBJ databases">
        <title>Chromosome-scale assembly of the Ensete ventricosum genome.</title>
        <authorList>
            <person name="Dussert Y."/>
            <person name="Stocks J."/>
            <person name="Wendawek A."/>
            <person name="Woldeyes F."/>
            <person name="Nichols R.A."/>
            <person name="Borrell J.S."/>
        </authorList>
    </citation>
    <scope>NUCLEOTIDE SEQUENCE [LARGE SCALE GENOMIC DNA]</scope>
    <source>
        <strain evidence="17">cv. Maze</strain>
        <tissue evidence="16">Seeds</tissue>
    </source>
</reference>